<evidence type="ECO:0000256" key="6">
    <source>
        <dbReference type="ARBA" id="ARBA00022576"/>
    </source>
</evidence>
<dbReference type="NCBIfam" id="TIGR01135">
    <property type="entry name" value="glmS"/>
    <property type="match status" value="1"/>
</dbReference>
<dbReference type="InterPro" id="IPR035490">
    <property type="entry name" value="GlmS/FrlB_SIS"/>
</dbReference>
<feature type="active site" description="For Fru-6P isomerization activity" evidence="10">
    <location>
        <position position="592"/>
    </location>
</feature>
<feature type="active site" description="Nucleophile; for GATase activity" evidence="10">
    <location>
        <position position="2"/>
    </location>
</feature>
<dbReference type="FunFam" id="3.40.50.10490:FF:000001">
    <property type="entry name" value="Glutamine--fructose-6-phosphate aminotransferase [isomerizing]"/>
    <property type="match status" value="1"/>
</dbReference>
<dbReference type="PROSITE" id="PS51464">
    <property type="entry name" value="SIS"/>
    <property type="match status" value="2"/>
</dbReference>
<evidence type="ECO:0000256" key="5">
    <source>
        <dbReference type="ARBA" id="ARBA00022490"/>
    </source>
</evidence>
<dbReference type="CDD" id="cd05008">
    <property type="entry name" value="SIS_GlmS_GlmD_1"/>
    <property type="match status" value="1"/>
</dbReference>
<dbReference type="EMBL" id="FMYU01000010">
    <property type="protein sequence ID" value="SDC83874.1"/>
    <property type="molecule type" value="Genomic_DNA"/>
</dbReference>
<evidence type="ECO:0000256" key="9">
    <source>
        <dbReference type="ARBA" id="ARBA00022962"/>
    </source>
</evidence>
<protein>
    <recommendedName>
        <fullName evidence="4 10">Glutamine--fructose-6-phosphate aminotransferase [isomerizing]</fullName>
        <ecNumber evidence="3 10">2.6.1.16</ecNumber>
    </recommendedName>
    <alternativeName>
        <fullName evidence="10">D-fructose-6-phosphate amidotransferase</fullName>
    </alternativeName>
    <alternativeName>
        <fullName evidence="10">GFAT</fullName>
    </alternativeName>
    <alternativeName>
        <fullName evidence="10">Glucosamine-6-phosphate synthase</fullName>
    </alternativeName>
    <alternativeName>
        <fullName evidence="10">Hexosephosphate aminotransferase</fullName>
    </alternativeName>
    <alternativeName>
        <fullName evidence="10">L-glutamine--D-fructose-6-phosphate amidotransferase</fullName>
    </alternativeName>
</protein>
<comment type="function">
    <text evidence="10">Catalyzes the first step in hexosamine metabolism, converting fructose-6P into glucosamine-6P using glutamine as a nitrogen source.</text>
</comment>
<dbReference type="GO" id="GO:0006047">
    <property type="term" value="P:UDP-N-acetylglucosamine metabolic process"/>
    <property type="evidence" value="ECO:0007669"/>
    <property type="project" value="TreeGrafter"/>
</dbReference>
<keyword evidence="6 10" id="KW-0032">Aminotransferase</keyword>
<dbReference type="FunFam" id="3.60.20.10:FF:000006">
    <property type="entry name" value="Glutamine--fructose-6-phosphate aminotransferase [isomerizing]"/>
    <property type="match status" value="1"/>
</dbReference>
<dbReference type="GO" id="GO:0006487">
    <property type="term" value="P:protein N-linked glycosylation"/>
    <property type="evidence" value="ECO:0007669"/>
    <property type="project" value="TreeGrafter"/>
</dbReference>
<dbReference type="GO" id="GO:0005975">
    <property type="term" value="P:carbohydrate metabolic process"/>
    <property type="evidence" value="ECO:0007669"/>
    <property type="project" value="UniProtKB-UniRule"/>
</dbReference>
<keyword evidence="8" id="KW-0677">Repeat</keyword>
<dbReference type="InterPro" id="IPR029055">
    <property type="entry name" value="Ntn_hydrolases_N"/>
</dbReference>
<evidence type="ECO:0000256" key="10">
    <source>
        <dbReference type="HAMAP-Rule" id="MF_00164"/>
    </source>
</evidence>
<evidence type="ECO:0000256" key="4">
    <source>
        <dbReference type="ARBA" id="ARBA00016090"/>
    </source>
</evidence>
<dbReference type="GO" id="GO:0097367">
    <property type="term" value="F:carbohydrate derivative binding"/>
    <property type="evidence" value="ECO:0007669"/>
    <property type="project" value="InterPro"/>
</dbReference>
<dbReference type="Pfam" id="PF13522">
    <property type="entry name" value="GATase_6"/>
    <property type="match status" value="1"/>
</dbReference>
<dbReference type="EC" id="2.6.1.16" evidence="3 10"/>
<dbReference type="Pfam" id="PF01380">
    <property type="entry name" value="SIS"/>
    <property type="match status" value="2"/>
</dbReference>
<accession>A0A1G6PW53</accession>
<dbReference type="OrthoDB" id="9761808at2"/>
<evidence type="ECO:0000256" key="3">
    <source>
        <dbReference type="ARBA" id="ARBA00012916"/>
    </source>
</evidence>
<evidence type="ECO:0000259" key="11">
    <source>
        <dbReference type="PROSITE" id="PS51278"/>
    </source>
</evidence>
<dbReference type="GO" id="GO:0005829">
    <property type="term" value="C:cytosol"/>
    <property type="evidence" value="ECO:0007669"/>
    <property type="project" value="TreeGrafter"/>
</dbReference>
<dbReference type="Gene3D" id="3.40.50.10490">
    <property type="entry name" value="Glucose-6-phosphate isomerase like protein, domain 1"/>
    <property type="match status" value="2"/>
</dbReference>
<feature type="domain" description="Glutamine amidotransferase type-2" evidence="11">
    <location>
        <begin position="2"/>
        <end position="216"/>
    </location>
</feature>
<dbReference type="InterPro" id="IPR005855">
    <property type="entry name" value="GFAT"/>
</dbReference>
<dbReference type="GO" id="GO:0004360">
    <property type="term" value="F:glutamine-fructose-6-phosphate transaminase (isomerizing) activity"/>
    <property type="evidence" value="ECO:0007669"/>
    <property type="project" value="UniProtKB-UniRule"/>
</dbReference>
<evidence type="ECO:0000256" key="2">
    <source>
        <dbReference type="ARBA" id="ARBA00004496"/>
    </source>
</evidence>
<organism evidence="13 14">
    <name type="scientific">Desulfurella multipotens</name>
    <dbReference type="NCBI Taxonomy" id="79269"/>
    <lineage>
        <taxon>Bacteria</taxon>
        <taxon>Pseudomonadati</taxon>
        <taxon>Campylobacterota</taxon>
        <taxon>Desulfurellia</taxon>
        <taxon>Desulfurellales</taxon>
        <taxon>Desulfurellaceae</taxon>
        <taxon>Desulfurella</taxon>
    </lineage>
</organism>
<dbReference type="PANTHER" id="PTHR10937">
    <property type="entry name" value="GLUCOSAMINE--FRUCTOSE-6-PHOSPHATE AMINOTRANSFERASE, ISOMERIZING"/>
    <property type="match status" value="1"/>
</dbReference>
<keyword evidence="14" id="KW-1185">Reference proteome</keyword>
<dbReference type="InterPro" id="IPR047084">
    <property type="entry name" value="GFAT_N"/>
</dbReference>
<comment type="catalytic activity">
    <reaction evidence="1 10">
        <text>D-fructose 6-phosphate + L-glutamine = D-glucosamine 6-phosphate + L-glutamate</text>
        <dbReference type="Rhea" id="RHEA:13237"/>
        <dbReference type="ChEBI" id="CHEBI:29985"/>
        <dbReference type="ChEBI" id="CHEBI:58359"/>
        <dbReference type="ChEBI" id="CHEBI:58725"/>
        <dbReference type="ChEBI" id="CHEBI:61527"/>
        <dbReference type="EC" id="2.6.1.16"/>
    </reaction>
</comment>
<dbReference type="SUPFAM" id="SSF56235">
    <property type="entry name" value="N-terminal nucleophile aminohydrolases (Ntn hydrolases)"/>
    <property type="match status" value="1"/>
</dbReference>
<dbReference type="GO" id="GO:0006002">
    <property type="term" value="P:fructose 6-phosphate metabolic process"/>
    <property type="evidence" value="ECO:0007669"/>
    <property type="project" value="TreeGrafter"/>
</dbReference>
<dbReference type="HAMAP" id="MF_00164">
    <property type="entry name" value="GlmS"/>
    <property type="match status" value="1"/>
</dbReference>
<sequence length="597" mass="66159">MCGIVGYIGNKKASGILLNGLSALEYRGYDSAGIALVNEQIEVIKVKGKVADLVSQCLSIGSELNGTIGIGHTRWATHGKPSKENAHPHSTKKFAIVHNGIIENYKEIDEFLIKNGYKKTSATDTESILLLIDYLSQNINTLEALKKAISILKGSFAIALIHLGEEKIYAAKKESPLLIGIKDNELFLASDLSAFLEHTKQFIVLEENDIAVLEKNGQFEIYNNGVKVQRTIKSVDWNLQTAQKGGFKHFMLKEISEEDEALANTIYAHIFNDKINMDIDEELLKKTDKITIVACGTSYYAGLTSKYFFEELLSIPVNVEIASEFRYLKPIFTQNSIFIAISQSGETADTKESLNLAKSFGVKTISIVNVQESTIARLSDYVLYTLAGPEISVASTKAFVCQLAMLYLFALKIAQLKGIEIKPYLNELMSLPSILKTEFSRLNTEVEKIAKKYANVKNFMYLGRGLSYPLALEGALKLKEISYIHAEGYPAGELKHGPIALIDENTPTFVIAPNFEPLYSKTISNANEVKARNGKIILLSDKFSNIADDFVQVPNTSYFFSAFVNIVPLQLFAYHIANILGNDVDQPRNLAKSVTVE</sequence>
<evidence type="ECO:0000259" key="12">
    <source>
        <dbReference type="PROSITE" id="PS51464"/>
    </source>
</evidence>
<feature type="domain" description="SIS" evidence="12">
    <location>
        <begin position="279"/>
        <end position="419"/>
    </location>
</feature>
<evidence type="ECO:0000256" key="8">
    <source>
        <dbReference type="ARBA" id="ARBA00022737"/>
    </source>
</evidence>
<gene>
    <name evidence="10" type="primary">glmS</name>
    <name evidence="13" type="ORF">SAMN05660835_01443</name>
</gene>
<dbReference type="AlphaFoldDB" id="A0A1G6PW53"/>
<comment type="subunit">
    <text evidence="10">Homodimer.</text>
</comment>
<evidence type="ECO:0000313" key="13">
    <source>
        <dbReference type="EMBL" id="SDC83874.1"/>
    </source>
</evidence>
<dbReference type="SUPFAM" id="SSF53697">
    <property type="entry name" value="SIS domain"/>
    <property type="match status" value="1"/>
</dbReference>
<dbReference type="InterPro" id="IPR001347">
    <property type="entry name" value="SIS_dom"/>
</dbReference>
<dbReference type="InterPro" id="IPR046348">
    <property type="entry name" value="SIS_dom_sf"/>
</dbReference>
<keyword evidence="5 10" id="KW-0963">Cytoplasm</keyword>
<dbReference type="PROSITE" id="PS51278">
    <property type="entry name" value="GATASE_TYPE_2"/>
    <property type="match status" value="1"/>
</dbReference>
<dbReference type="RefSeq" id="WP_092129243.1">
    <property type="nucleotide sequence ID" value="NZ_FMYU01000010.1"/>
</dbReference>
<dbReference type="Gene3D" id="3.60.20.10">
    <property type="entry name" value="Glutamine Phosphoribosylpyrophosphate, subunit 1, domain 1"/>
    <property type="match status" value="1"/>
</dbReference>
<keyword evidence="7 10" id="KW-0808">Transferase</keyword>
<dbReference type="InterPro" id="IPR035466">
    <property type="entry name" value="GlmS/AgaS_SIS"/>
</dbReference>
<keyword evidence="9" id="KW-0315">Glutamine amidotransferase</keyword>
<dbReference type="CDD" id="cd05009">
    <property type="entry name" value="SIS_GlmS_GlmD_2"/>
    <property type="match status" value="1"/>
</dbReference>
<evidence type="ECO:0000256" key="7">
    <source>
        <dbReference type="ARBA" id="ARBA00022679"/>
    </source>
</evidence>
<reference evidence="14" key="1">
    <citation type="submission" date="2016-10" db="EMBL/GenBank/DDBJ databases">
        <authorList>
            <person name="Varghese N."/>
            <person name="Submissions S."/>
        </authorList>
    </citation>
    <scope>NUCLEOTIDE SEQUENCE [LARGE SCALE GENOMIC DNA]</scope>
    <source>
        <strain evidence="14">DSM 8415</strain>
    </source>
</reference>
<proteinExistence type="inferred from homology"/>
<dbReference type="NCBIfam" id="NF001484">
    <property type="entry name" value="PRK00331.1"/>
    <property type="match status" value="1"/>
</dbReference>
<evidence type="ECO:0000313" key="14">
    <source>
        <dbReference type="Proteomes" id="UP000199411"/>
    </source>
</evidence>
<dbReference type="PANTHER" id="PTHR10937:SF0">
    <property type="entry name" value="GLUTAMINE--FRUCTOSE-6-PHOSPHATE TRANSAMINASE (ISOMERIZING)"/>
    <property type="match status" value="1"/>
</dbReference>
<dbReference type="Proteomes" id="UP000199411">
    <property type="component" value="Unassembled WGS sequence"/>
</dbReference>
<dbReference type="InterPro" id="IPR017932">
    <property type="entry name" value="GATase_2_dom"/>
</dbReference>
<dbReference type="CDD" id="cd00714">
    <property type="entry name" value="GFAT"/>
    <property type="match status" value="1"/>
</dbReference>
<feature type="initiator methionine" description="Removed" evidence="10">
    <location>
        <position position="1"/>
    </location>
</feature>
<name>A0A1G6PW53_9BACT</name>
<feature type="domain" description="SIS" evidence="12">
    <location>
        <begin position="449"/>
        <end position="587"/>
    </location>
</feature>
<comment type="subcellular location">
    <subcellularLocation>
        <location evidence="2 10">Cytoplasm</location>
    </subcellularLocation>
</comment>
<evidence type="ECO:0000256" key="1">
    <source>
        <dbReference type="ARBA" id="ARBA00001031"/>
    </source>
</evidence>